<evidence type="ECO:0000313" key="5">
    <source>
        <dbReference type="EMBL" id="WRP17581.1"/>
    </source>
</evidence>
<evidence type="ECO:0000313" key="6">
    <source>
        <dbReference type="Proteomes" id="UP001332192"/>
    </source>
</evidence>
<accession>A0ABZ1BYL3</accession>
<dbReference type="EMBL" id="CP141615">
    <property type="protein sequence ID" value="WRP17581.1"/>
    <property type="molecule type" value="Genomic_DNA"/>
</dbReference>
<feature type="signal peptide" evidence="4">
    <location>
        <begin position="1"/>
        <end position="27"/>
    </location>
</feature>
<dbReference type="Pfam" id="PF13416">
    <property type="entry name" value="SBP_bac_8"/>
    <property type="match status" value="1"/>
</dbReference>
<dbReference type="PANTHER" id="PTHR43649">
    <property type="entry name" value="ARABINOSE-BINDING PROTEIN-RELATED"/>
    <property type="match status" value="1"/>
</dbReference>
<dbReference type="RefSeq" id="WP_324716851.1">
    <property type="nucleotide sequence ID" value="NZ_CP141615.1"/>
</dbReference>
<keyword evidence="3 4" id="KW-0732">Signal</keyword>
<reference evidence="5 6" key="1">
    <citation type="journal article" date="2024" name="Front. Microbiol.">
        <title>Novel thermophilic genera Geochorda gen. nov. and Carboxydochorda gen. nov. from the deep terrestrial subsurface reveal the ecophysiological diversity in the class Limnochordia.</title>
        <authorList>
            <person name="Karnachuk O.V."/>
            <person name="Lukina A.P."/>
            <person name="Avakyan M.R."/>
            <person name="Kadnikov V.V."/>
            <person name="Begmatov S."/>
            <person name="Beletsky A.V."/>
            <person name="Vlasova K.G."/>
            <person name="Novikov A.A."/>
            <person name="Shcherbakova V.A."/>
            <person name="Mardanov A.V."/>
            <person name="Ravin N.V."/>
        </authorList>
    </citation>
    <scope>NUCLEOTIDE SEQUENCE [LARGE SCALE GENOMIC DNA]</scope>
    <source>
        <strain evidence="5 6">L945</strain>
    </source>
</reference>
<evidence type="ECO:0000256" key="4">
    <source>
        <dbReference type="SAM" id="SignalP"/>
    </source>
</evidence>
<dbReference type="Proteomes" id="UP001332192">
    <property type="component" value="Chromosome"/>
</dbReference>
<organism evidence="5 6">
    <name type="scientific">Carboxydichorda subterranea</name>
    <dbReference type="NCBI Taxonomy" id="3109565"/>
    <lineage>
        <taxon>Bacteria</taxon>
        <taxon>Bacillati</taxon>
        <taxon>Bacillota</taxon>
        <taxon>Limnochordia</taxon>
        <taxon>Limnochordales</taxon>
        <taxon>Geochordaceae</taxon>
        <taxon>Carboxydichorda</taxon>
    </lineage>
</organism>
<feature type="chain" id="PRO_5045152150" evidence="4">
    <location>
        <begin position="28"/>
        <end position="446"/>
    </location>
</feature>
<evidence type="ECO:0000256" key="3">
    <source>
        <dbReference type="ARBA" id="ARBA00022729"/>
    </source>
</evidence>
<dbReference type="InterPro" id="IPR050490">
    <property type="entry name" value="Bact_solute-bd_prot1"/>
</dbReference>
<protein>
    <submittedName>
        <fullName evidence="5">Extracellular solute-binding protein</fullName>
    </submittedName>
</protein>
<keyword evidence="6" id="KW-1185">Reference proteome</keyword>
<comment type="similarity">
    <text evidence="1">Belongs to the bacterial solute-binding protein 1 family.</text>
</comment>
<gene>
    <name evidence="5" type="ORF">U7230_00755</name>
</gene>
<evidence type="ECO:0000256" key="2">
    <source>
        <dbReference type="ARBA" id="ARBA00022448"/>
    </source>
</evidence>
<dbReference type="SUPFAM" id="SSF53850">
    <property type="entry name" value="Periplasmic binding protein-like II"/>
    <property type="match status" value="1"/>
</dbReference>
<proteinExistence type="inferred from homology"/>
<dbReference type="InterPro" id="IPR006059">
    <property type="entry name" value="SBP"/>
</dbReference>
<evidence type="ECO:0000256" key="1">
    <source>
        <dbReference type="ARBA" id="ARBA00008520"/>
    </source>
</evidence>
<dbReference type="PANTHER" id="PTHR43649:SF34">
    <property type="entry name" value="ABC TRANSPORTER PERIPLASMIC-BINDING PROTEIN YCJN-RELATED"/>
    <property type="match status" value="1"/>
</dbReference>
<dbReference type="Gene3D" id="3.40.190.10">
    <property type="entry name" value="Periplasmic binding protein-like II"/>
    <property type="match status" value="1"/>
</dbReference>
<name>A0ABZ1BYL3_9FIRM</name>
<sequence length="446" mass="49166">MKSGLRWLLVASAALAVSLVTTVAAVAETTVTVAYWPGPESDAMQQVVNWWNANKAAQEGFRVRLLTFTRQDYFTREMTALAAASTEFDVAFTTTYIVGEMAPYLEPLDNHFERLGASDNLKVYIPSSLDSLRFNGKLYGIPTDVSNHFLYYRKDLIQRLVSDRIWQQRYREISQKYLGKALEPKQPSEWGIDDYVAASLFFTQSINPDSPTQYGTVLQLKNLIFNVMVWNDLLWGAGGKWLENGEPALTSPAAVKALDAYGIIIRNRATPPDSLNYEFAEANAAFGSGRVATMVQWSAAYHQLTDKRSFPGLSDKVALGPVPGNPHATHVHSLGLGINAASPRKEQAARFLAFLASRQAMELYAKSGGLPPVSAVLSGMANTRPEFPLVAEHVEKYGYVEHTGPETRAILQALADHLSAAWAGKVGTTEALKRANEAVHEILRKK</sequence>
<keyword evidence="2" id="KW-0813">Transport</keyword>